<feature type="domain" description="PHD-type" evidence="5">
    <location>
        <begin position="2"/>
        <end position="60"/>
    </location>
</feature>
<dbReference type="PROSITE" id="PS01359">
    <property type="entry name" value="ZF_PHD_1"/>
    <property type="match status" value="1"/>
</dbReference>
<dbReference type="Pfam" id="PF12937">
    <property type="entry name" value="F-box-like"/>
    <property type="match status" value="1"/>
</dbReference>
<dbReference type="SMART" id="SM00256">
    <property type="entry name" value="FBOX"/>
    <property type="match status" value="1"/>
</dbReference>
<protein>
    <submittedName>
        <fullName evidence="7">(northern house mosquito) hypothetical protein</fullName>
    </submittedName>
</protein>
<dbReference type="InterPro" id="IPR001810">
    <property type="entry name" value="F-box_dom"/>
</dbReference>
<dbReference type="CDD" id="cd09917">
    <property type="entry name" value="F-box_SF"/>
    <property type="match status" value="1"/>
</dbReference>
<dbReference type="InterPro" id="IPR032675">
    <property type="entry name" value="LRR_dom_sf"/>
</dbReference>
<dbReference type="InterPro" id="IPR019786">
    <property type="entry name" value="Zinc_finger_PHD-type_CS"/>
</dbReference>
<evidence type="ECO:0000259" key="6">
    <source>
        <dbReference type="PROSITE" id="PS50181"/>
    </source>
</evidence>
<dbReference type="SUPFAM" id="SSF52047">
    <property type="entry name" value="RNI-like"/>
    <property type="match status" value="2"/>
</dbReference>
<evidence type="ECO:0000256" key="2">
    <source>
        <dbReference type="ARBA" id="ARBA00022771"/>
    </source>
</evidence>
<evidence type="ECO:0000259" key="5">
    <source>
        <dbReference type="PROSITE" id="PS50016"/>
    </source>
</evidence>
<accession>A0A8D8ESY0</accession>
<dbReference type="InterPro" id="IPR011011">
    <property type="entry name" value="Znf_FYVE_PHD"/>
</dbReference>
<keyword evidence="2 4" id="KW-0863">Zinc-finger</keyword>
<dbReference type="PANTHER" id="PTHR38926:SF5">
    <property type="entry name" value="F-BOX AND LEUCINE-RICH REPEAT PROTEIN 6"/>
    <property type="match status" value="1"/>
</dbReference>
<dbReference type="GO" id="GO:0008270">
    <property type="term" value="F:zinc ion binding"/>
    <property type="evidence" value="ECO:0007669"/>
    <property type="project" value="UniProtKB-KW"/>
</dbReference>
<reference evidence="7" key="1">
    <citation type="submission" date="2021-05" db="EMBL/GenBank/DDBJ databases">
        <authorList>
            <person name="Alioto T."/>
            <person name="Alioto T."/>
            <person name="Gomez Garrido J."/>
        </authorList>
    </citation>
    <scope>NUCLEOTIDE SEQUENCE</scope>
</reference>
<sequence length="597" mass="67987">MAASCGNCRRSPARPDRKVKCSGPCARAFHLLCADLNVSFWRAATAQVGLFWFCPGCRVELERKKDKASTTHSHSDVSDRIEKLERETGELPAEIWHKVFQALDGNQLRAIRMTCRGWNQIVGSSCSLMNKLVLRLPKDIIVDQYCGEVKLLAACESRYVHLVMDQLRIIRVDASWWASFALNLKSLSITGCRITVATLLTMLEPLHNLKSLTLASGPLIDARECPSVISFQLPSLEKLALQEADQGDLLDLFRQLCPRLKVFEMPTGSCAETHSDKVAQFVEATKGTLVELELPMLRRLWGSIMEIDGVRLRRVTLTGCIRGGMQENLVEMIKKYPDIQILQFPENSFLDKSILKTIANNLTNLEQLKIFTSDTSFLHEMPKLTSLDICCQSRFSSTRFDFSRYKNENLTSLTANAANLSRSLFYSCPNLQTCNLANCRPESWSDIFDPKMKLLRNLSLQSIKVSKNVDSLAECFERLQYLSISACDMKQSFLKALFSVCPALTHIWLERLDELDDEVMETIGRKLKNLKRITVRNCGMINQLSPQLFGECHPQIELQKVRKRNITEEYLSPTEYDGDDYDYNDYYYDSSESVAYF</sequence>
<dbReference type="AlphaFoldDB" id="A0A8D8ESY0"/>
<dbReference type="InterPro" id="IPR013083">
    <property type="entry name" value="Znf_RING/FYVE/PHD"/>
</dbReference>
<dbReference type="PANTHER" id="PTHR38926">
    <property type="entry name" value="F-BOX DOMAIN CONTAINING PROTEIN, EXPRESSED"/>
    <property type="match status" value="1"/>
</dbReference>
<organism evidence="7">
    <name type="scientific">Culex pipiens</name>
    <name type="common">House mosquito</name>
    <dbReference type="NCBI Taxonomy" id="7175"/>
    <lineage>
        <taxon>Eukaryota</taxon>
        <taxon>Metazoa</taxon>
        <taxon>Ecdysozoa</taxon>
        <taxon>Arthropoda</taxon>
        <taxon>Hexapoda</taxon>
        <taxon>Insecta</taxon>
        <taxon>Pterygota</taxon>
        <taxon>Neoptera</taxon>
        <taxon>Endopterygota</taxon>
        <taxon>Diptera</taxon>
        <taxon>Nematocera</taxon>
        <taxon>Culicoidea</taxon>
        <taxon>Culicidae</taxon>
        <taxon>Culicinae</taxon>
        <taxon>Culicini</taxon>
        <taxon>Culex</taxon>
        <taxon>Culex</taxon>
    </lineage>
</organism>
<dbReference type="SUPFAM" id="SSF81383">
    <property type="entry name" value="F-box domain"/>
    <property type="match status" value="1"/>
</dbReference>
<dbReference type="Gene3D" id="3.30.40.10">
    <property type="entry name" value="Zinc/RING finger domain, C3HC4 (zinc finger)"/>
    <property type="match status" value="1"/>
</dbReference>
<keyword evidence="3" id="KW-0862">Zinc</keyword>
<dbReference type="PROSITE" id="PS50181">
    <property type="entry name" value="FBOX"/>
    <property type="match status" value="1"/>
</dbReference>
<proteinExistence type="predicted"/>
<evidence type="ECO:0000256" key="4">
    <source>
        <dbReference type="PROSITE-ProRule" id="PRU00146"/>
    </source>
</evidence>
<evidence type="ECO:0000256" key="3">
    <source>
        <dbReference type="ARBA" id="ARBA00022833"/>
    </source>
</evidence>
<evidence type="ECO:0000313" key="7">
    <source>
        <dbReference type="EMBL" id="CAG6444584.1"/>
    </source>
</evidence>
<keyword evidence="1" id="KW-0479">Metal-binding</keyword>
<dbReference type="Gene3D" id="3.80.10.10">
    <property type="entry name" value="Ribonuclease Inhibitor"/>
    <property type="match status" value="2"/>
</dbReference>
<name>A0A8D8ESY0_CULPI</name>
<feature type="domain" description="F-box" evidence="6">
    <location>
        <begin position="85"/>
        <end position="132"/>
    </location>
</feature>
<dbReference type="EMBL" id="HBUE01003206">
    <property type="protein sequence ID" value="CAG6444584.1"/>
    <property type="molecule type" value="Transcribed_RNA"/>
</dbReference>
<dbReference type="InterPro" id="IPR036047">
    <property type="entry name" value="F-box-like_dom_sf"/>
</dbReference>
<dbReference type="PROSITE" id="PS50016">
    <property type="entry name" value="ZF_PHD_2"/>
    <property type="match status" value="1"/>
</dbReference>
<dbReference type="SUPFAM" id="SSF57903">
    <property type="entry name" value="FYVE/PHD zinc finger"/>
    <property type="match status" value="1"/>
</dbReference>
<dbReference type="InterPro" id="IPR019787">
    <property type="entry name" value="Znf_PHD-finger"/>
</dbReference>
<evidence type="ECO:0000256" key="1">
    <source>
        <dbReference type="ARBA" id="ARBA00022723"/>
    </source>
</evidence>